<dbReference type="FunFam" id="3.30.930.10:FF:000005">
    <property type="entry name" value="Histidine--tRNA ligase"/>
    <property type="match status" value="1"/>
</dbReference>
<keyword evidence="5 11" id="KW-0436">Ligase</keyword>
<dbReference type="CDD" id="cd00773">
    <property type="entry name" value="HisRS-like_core"/>
    <property type="match status" value="1"/>
</dbReference>
<dbReference type="SUPFAM" id="SSF55681">
    <property type="entry name" value="Class II aaRS and biotin synthetases"/>
    <property type="match status" value="1"/>
</dbReference>
<dbReference type="Gene3D" id="3.40.50.800">
    <property type="entry name" value="Anticodon-binding domain"/>
    <property type="match status" value="1"/>
</dbReference>
<evidence type="ECO:0000256" key="9">
    <source>
        <dbReference type="ARBA" id="ARBA00023146"/>
    </source>
</evidence>
<evidence type="ECO:0000256" key="8">
    <source>
        <dbReference type="ARBA" id="ARBA00022917"/>
    </source>
</evidence>
<feature type="binding site" evidence="12">
    <location>
        <position position="129"/>
    </location>
    <ligand>
        <name>L-histidine</name>
        <dbReference type="ChEBI" id="CHEBI:57595"/>
    </ligand>
</feature>
<dbReference type="InterPro" id="IPR004154">
    <property type="entry name" value="Anticodon-bd"/>
</dbReference>
<keyword evidence="9 11" id="KW-0030">Aminoacyl-tRNA synthetase</keyword>
<organism evidence="14">
    <name type="scientific">uncultured Anaerotruncus sp</name>
    <dbReference type="NCBI Taxonomy" id="905011"/>
    <lineage>
        <taxon>Bacteria</taxon>
        <taxon>Bacillati</taxon>
        <taxon>Bacillota</taxon>
        <taxon>Clostridia</taxon>
        <taxon>Eubacteriales</taxon>
        <taxon>Oscillospiraceae</taxon>
        <taxon>Anaerotruncus</taxon>
        <taxon>environmental samples</taxon>
    </lineage>
</organism>
<dbReference type="GO" id="GO:0140096">
    <property type="term" value="F:catalytic activity, acting on a protein"/>
    <property type="evidence" value="ECO:0007669"/>
    <property type="project" value="UniProtKB-ARBA"/>
</dbReference>
<comment type="subunit">
    <text evidence="3 11">Homodimer.</text>
</comment>
<dbReference type="GO" id="GO:0005737">
    <property type="term" value="C:cytoplasm"/>
    <property type="evidence" value="ECO:0007669"/>
    <property type="project" value="UniProtKB-SubCell"/>
</dbReference>
<dbReference type="InterPro" id="IPR004516">
    <property type="entry name" value="HisRS/HisZ"/>
</dbReference>
<dbReference type="GO" id="GO:0006427">
    <property type="term" value="P:histidyl-tRNA aminoacylation"/>
    <property type="evidence" value="ECO:0007669"/>
    <property type="project" value="UniProtKB-UniRule"/>
</dbReference>
<feature type="domain" description="Aminoacyl-transfer RNA synthetases class-II family profile" evidence="13">
    <location>
        <begin position="26"/>
        <end position="317"/>
    </location>
</feature>
<feature type="binding site" evidence="12">
    <location>
        <position position="115"/>
    </location>
    <ligand>
        <name>L-histidine</name>
        <dbReference type="ChEBI" id="CHEBI:57595"/>
    </ligand>
</feature>
<dbReference type="InterPro" id="IPR015807">
    <property type="entry name" value="His-tRNA-ligase"/>
</dbReference>
<evidence type="ECO:0000313" key="14">
    <source>
        <dbReference type="EMBL" id="SCJ77633.1"/>
    </source>
</evidence>
<dbReference type="InterPro" id="IPR045864">
    <property type="entry name" value="aa-tRNA-synth_II/BPL/LPL"/>
</dbReference>
<dbReference type="InterPro" id="IPR036621">
    <property type="entry name" value="Anticodon-bd_dom_sf"/>
</dbReference>
<evidence type="ECO:0000256" key="2">
    <source>
        <dbReference type="ARBA" id="ARBA00008226"/>
    </source>
</evidence>
<dbReference type="AlphaFoldDB" id="A0A1C6J696"/>
<keyword evidence="6 11" id="KW-0547">Nucleotide-binding</keyword>
<proteinExistence type="inferred from homology"/>
<accession>A0A1C6J696</accession>
<keyword evidence="7 11" id="KW-0067">ATP-binding</keyword>
<dbReference type="PIRSF" id="PIRSF001549">
    <property type="entry name" value="His-tRNA_synth"/>
    <property type="match status" value="1"/>
</dbReference>
<reference evidence="14" key="1">
    <citation type="submission" date="2015-09" db="EMBL/GenBank/DDBJ databases">
        <authorList>
            <consortium name="Pathogen Informatics"/>
        </authorList>
    </citation>
    <scope>NUCLEOTIDE SEQUENCE</scope>
    <source>
        <strain evidence="14">2789STDY5834896</strain>
    </source>
</reference>
<protein>
    <recommendedName>
        <fullName evidence="11">Histidine--tRNA ligase</fullName>
        <ecNumber evidence="11">6.1.1.21</ecNumber>
    </recommendedName>
    <alternativeName>
        <fullName evidence="11">Histidyl-tRNA synthetase</fullName>
        <shortName evidence="11">HisRS</shortName>
    </alternativeName>
</protein>
<feature type="binding site" evidence="12">
    <location>
        <position position="260"/>
    </location>
    <ligand>
        <name>L-histidine</name>
        <dbReference type="ChEBI" id="CHEBI:57595"/>
    </ligand>
</feature>
<keyword evidence="8 11" id="KW-0648">Protein biosynthesis</keyword>
<dbReference type="EC" id="6.1.1.21" evidence="11"/>
<evidence type="ECO:0000256" key="6">
    <source>
        <dbReference type="ARBA" id="ARBA00022741"/>
    </source>
</evidence>
<dbReference type="HAMAP" id="MF_00127">
    <property type="entry name" value="His_tRNA_synth"/>
    <property type="match status" value="1"/>
</dbReference>
<dbReference type="PANTHER" id="PTHR43707:SF1">
    <property type="entry name" value="HISTIDINE--TRNA LIGASE, MITOCHONDRIAL-RELATED"/>
    <property type="match status" value="1"/>
</dbReference>
<dbReference type="PROSITE" id="PS50862">
    <property type="entry name" value="AA_TRNA_LIGASE_II"/>
    <property type="match status" value="1"/>
</dbReference>
<comment type="subcellular location">
    <subcellularLocation>
        <location evidence="1 11">Cytoplasm</location>
    </subcellularLocation>
</comment>
<dbReference type="EMBL" id="FMHG01000001">
    <property type="protein sequence ID" value="SCJ77633.1"/>
    <property type="molecule type" value="Genomic_DNA"/>
</dbReference>
<evidence type="ECO:0000256" key="3">
    <source>
        <dbReference type="ARBA" id="ARBA00011738"/>
    </source>
</evidence>
<feature type="binding site" evidence="12">
    <location>
        <begin position="264"/>
        <end position="265"/>
    </location>
    <ligand>
        <name>L-histidine</name>
        <dbReference type="ChEBI" id="CHEBI:57595"/>
    </ligand>
</feature>
<dbReference type="CDD" id="cd00859">
    <property type="entry name" value="HisRS_anticodon"/>
    <property type="match status" value="1"/>
</dbReference>
<evidence type="ECO:0000256" key="1">
    <source>
        <dbReference type="ARBA" id="ARBA00004496"/>
    </source>
</evidence>
<dbReference type="InterPro" id="IPR033656">
    <property type="entry name" value="HisRS_anticodon"/>
</dbReference>
<evidence type="ECO:0000256" key="10">
    <source>
        <dbReference type="ARBA" id="ARBA00047639"/>
    </source>
</evidence>
<dbReference type="Gene3D" id="3.30.930.10">
    <property type="entry name" value="Bira Bifunctional Protein, Domain 2"/>
    <property type="match status" value="1"/>
</dbReference>
<name>A0A1C6J696_9FIRM</name>
<comment type="catalytic activity">
    <reaction evidence="10 11">
        <text>tRNA(His) + L-histidine + ATP = L-histidyl-tRNA(His) + AMP + diphosphate + H(+)</text>
        <dbReference type="Rhea" id="RHEA:17313"/>
        <dbReference type="Rhea" id="RHEA-COMP:9665"/>
        <dbReference type="Rhea" id="RHEA-COMP:9689"/>
        <dbReference type="ChEBI" id="CHEBI:15378"/>
        <dbReference type="ChEBI" id="CHEBI:30616"/>
        <dbReference type="ChEBI" id="CHEBI:33019"/>
        <dbReference type="ChEBI" id="CHEBI:57595"/>
        <dbReference type="ChEBI" id="CHEBI:78442"/>
        <dbReference type="ChEBI" id="CHEBI:78527"/>
        <dbReference type="ChEBI" id="CHEBI:456215"/>
        <dbReference type="EC" id="6.1.1.21"/>
    </reaction>
</comment>
<evidence type="ECO:0000259" key="13">
    <source>
        <dbReference type="PROSITE" id="PS50862"/>
    </source>
</evidence>
<evidence type="ECO:0000256" key="12">
    <source>
        <dbReference type="PIRSR" id="PIRSR001549-1"/>
    </source>
</evidence>
<gene>
    <name evidence="11 14" type="primary">hisS</name>
    <name evidence="14" type="ORF">SAMEA3545359_01948</name>
</gene>
<comment type="similarity">
    <text evidence="2 11">Belongs to the class-II aminoacyl-tRNA synthetase family.</text>
</comment>
<evidence type="ECO:0000256" key="11">
    <source>
        <dbReference type="HAMAP-Rule" id="MF_00127"/>
    </source>
</evidence>
<keyword evidence="4 11" id="KW-0963">Cytoplasm</keyword>
<dbReference type="GO" id="GO:0004821">
    <property type="term" value="F:histidine-tRNA ligase activity"/>
    <property type="evidence" value="ECO:0007669"/>
    <property type="project" value="UniProtKB-UniRule"/>
</dbReference>
<evidence type="ECO:0000256" key="7">
    <source>
        <dbReference type="ARBA" id="ARBA00022840"/>
    </source>
</evidence>
<evidence type="ECO:0000256" key="4">
    <source>
        <dbReference type="ARBA" id="ARBA00022490"/>
    </source>
</evidence>
<dbReference type="GO" id="GO:0016740">
    <property type="term" value="F:transferase activity"/>
    <property type="evidence" value="ECO:0007669"/>
    <property type="project" value="UniProtKB-ARBA"/>
</dbReference>
<dbReference type="Pfam" id="PF03129">
    <property type="entry name" value="HGTP_anticodon"/>
    <property type="match status" value="1"/>
</dbReference>
<dbReference type="InterPro" id="IPR006195">
    <property type="entry name" value="aa-tRNA-synth_II"/>
</dbReference>
<dbReference type="InterPro" id="IPR041715">
    <property type="entry name" value="HisRS-like_core"/>
</dbReference>
<evidence type="ECO:0000256" key="5">
    <source>
        <dbReference type="ARBA" id="ARBA00022598"/>
    </source>
</evidence>
<dbReference type="PANTHER" id="PTHR43707">
    <property type="entry name" value="HISTIDYL-TRNA SYNTHETASE"/>
    <property type="match status" value="1"/>
</dbReference>
<dbReference type="Pfam" id="PF13393">
    <property type="entry name" value="tRNA-synt_His"/>
    <property type="match status" value="2"/>
</dbReference>
<feature type="binding site" evidence="12">
    <location>
        <begin position="84"/>
        <end position="86"/>
    </location>
    <ligand>
        <name>L-histidine</name>
        <dbReference type="ChEBI" id="CHEBI:57595"/>
    </ligand>
</feature>
<dbReference type="NCBIfam" id="TIGR00442">
    <property type="entry name" value="hisS"/>
    <property type="match status" value="1"/>
</dbReference>
<dbReference type="SUPFAM" id="SSF52954">
    <property type="entry name" value="Class II aaRS ABD-related"/>
    <property type="match status" value="1"/>
</dbReference>
<feature type="binding site" evidence="12">
    <location>
        <position position="133"/>
    </location>
    <ligand>
        <name>L-histidine</name>
        <dbReference type="ChEBI" id="CHEBI:57595"/>
    </ligand>
</feature>
<dbReference type="GO" id="GO:0005524">
    <property type="term" value="F:ATP binding"/>
    <property type="evidence" value="ECO:0007669"/>
    <property type="project" value="UniProtKB-UniRule"/>
</dbReference>
<sequence>MAKLITTAPRGTQDVLPEESYKWQYIEQALTALSQKFGFHEVRTPVFEHTQLFDRGVGDTTDIVQKEMYTFEDKGGRSITLRPEGTASVVRCSLEHGLLGRSLPLKMSYLIDCFRYEKPQAGRYRQFRQFGAEVFGSQHPACDAELIAFVSQIFETLGVGDIGVEINSIGCPKCRPMYHDKLRAYFNQHIDQLCPTCRERLEKNPLRILDCKNDSCKEVAAGAPRGIDNLCEECHDHFEGVKTRLDAMGISYTVNPQIVRGLDYYTKTVFEFVSQNIGAQGTVCGGGRYDGLVQTLGGAPTPAIGFAIGLQRLMLVMEHAGAFMGRDTVCDLYIASIGEAASVKSQQIAMDLRRQGFFCESDVQGRSLKAQMKYADKLGARYTLVLGDDEIAAGRGKVKNMETGEETETDFSALGGLLGKR</sequence>